<keyword evidence="2" id="KW-1185">Reference proteome</keyword>
<protein>
    <submittedName>
        <fullName evidence="1">Variable surface protein</fullName>
    </submittedName>
</protein>
<dbReference type="EMBL" id="BDQF01000320">
    <property type="protein sequence ID" value="GAW84437.1"/>
    <property type="molecule type" value="Genomic_DNA"/>
</dbReference>
<evidence type="ECO:0000313" key="2">
    <source>
        <dbReference type="Proteomes" id="UP000195521"/>
    </source>
</evidence>
<dbReference type="GeneID" id="39745245"/>
<feature type="non-terminal residue" evidence="1">
    <location>
        <position position="1"/>
    </location>
</feature>
<comment type="caution">
    <text evidence="1">The sequence shown here is derived from an EMBL/GenBank/DDBJ whole genome shotgun (WGS) entry which is preliminary data.</text>
</comment>
<name>A0A1Y1JTI2_PLAGO</name>
<proteinExistence type="predicted"/>
<dbReference type="AlphaFoldDB" id="A0A1Y1JTI2"/>
<sequence>YGKQVAMQSQVQKYSEENFLNNGIYSTINKNDIIIKNEWKELEYYMRKQIYWDYLYHLIEVCFDKNYQSDKKLHICAYRIKNIA</sequence>
<reference evidence="2" key="1">
    <citation type="submission" date="2017-04" db="EMBL/GenBank/DDBJ databases">
        <title>Plasmodium gonderi genome.</title>
        <authorList>
            <person name="Arisue N."/>
            <person name="Honma H."/>
            <person name="Kawai S."/>
            <person name="Tougan T."/>
            <person name="Tanabe K."/>
            <person name="Horii T."/>
        </authorList>
    </citation>
    <scope>NUCLEOTIDE SEQUENCE [LARGE SCALE GENOMIC DNA]</scope>
    <source>
        <strain evidence="2">ATCC 30045</strain>
    </source>
</reference>
<organism evidence="1 2">
    <name type="scientific">Plasmodium gonderi</name>
    <dbReference type="NCBI Taxonomy" id="77519"/>
    <lineage>
        <taxon>Eukaryota</taxon>
        <taxon>Sar</taxon>
        <taxon>Alveolata</taxon>
        <taxon>Apicomplexa</taxon>
        <taxon>Aconoidasida</taxon>
        <taxon>Haemosporida</taxon>
        <taxon>Plasmodiidae</taxon>
        <taxon>Plasmodium</taxon>
        <taxon>Plasmodium (Plasmodium)</taxon>
    </lineage>
</organism>
<evidence type="ECO:0000313" key="1">
    <source>
        <dbReference type="EMBL" id="GAW84437.1"/>
    </source>
</evidence>
<dbReference type="Proteomes" id="UP000195521">
    <property type="component" value="Unassembled WGS sequence"/>
</dbReference>
<gene>
    <name evidence="1" type="ORF">PGO_002975</name>
</gene>
<accession>A0A1Y1JTI2</accession>
<dbReference type="RefSeq" id="XP_028547026.1">
    <property type="nucleotide sequence ID" value="XM_028691225.1"/>
</dbReference>